<evidence type="ECO:0000256" key="4">
    <source>
        <dbReference type="PROSITE-ProRule" id="PRU00803"/>
    </source>
</evidence>
<proteinExistence type="inferred from homology"/>
<organism evidence="6 7">
    <name type="scientific">Anopheles maculatus</name>
    <dbReference type="NCBI Taxonomy" id="74869"/>
    <lineage>
        <taxon>Eukaryota</taxon>
        <taxon>Metazoa</taxon>
        <taxon>Ecdysozoa</taxon>
        <taxon>Arthropoda</taxon>
        <taxon>Hexapoda</taxon>
        <taxon>Insecta</taxon>
        <taxon>Pterygota</taxon>
        <taxon>Neoptera</taxon>
        <taxon>Endopterygota</taxon>
        <taxon>Diptera</taxon>
        <taxon>Nematocera</taxon>
        <taxon>Culicoidea</taxon>
        <taxon>Culicidae</taxon>
        <taxon>Anophelinae</taxon>
        <taxon>Anopheles</taxon>
        <taxon>Anopheles maculatus group</taxon>
    </lineage>
</organism>
<feature type="repeat" description="FG-GAP" evidence="4">
    <location>
        <begin position="27"/>
        <end position="82"/>
    </location>
</feature>
<keyword evidence="5" id="KW-0130">Cell adhesion</keyword>
<dbReference type="Gene3D" id="2.130.10.130">
    <property type="entry name" value="Integrin alpha, N-terminal"/>
    <property type="match status" value="1"/>
</dbReference>
<comment type="subcellular location">
    <subcellularLocation>
        <location evidence="5">Membrane</location>
        <topology evidence="5">Single-pass type I membrane protein</topology>
    </subcellularLocation>
</comment>
<evidence type="ECO:0000256" key="3">
    <source>
        <dbReference type="ARBA" id="ARBA00023180"/>
    </source>
</evidence>
<keyword evidence="2" id="KW-0677">Repeat</keyword>
<keyword evidence="1" id="KW-0732">Signal</keyword>
<dbReference type="SUPFAM" id="SSF69318">
    <property type="entry name" value="Integrin alpha N-terminal domain"/>
    <property type="match status" value="1"/>
</dbReference>
<dbReference type="PANTHER" id="PTHR23220:SF83">
    <property type="entry name" value="INTEGRIN ALPHA-PS3-RELATED"/>
    <property type="match status" value="1"/>
</dbReference>
<dbReference type="PANTHER" id="PTHR23220">
    <property type="entry name" value="INTEGRIN ALPHA"/>
    <property type="match status" value="1"/>
</dbReference>
<dbReference type="GO" id="GO:0009897">
    <property type="term" value="C:external side of plasma membrane"/>
    <property type="evidence" value="ECO:0007669"/>
    <property type="project" value="TreeGrafter"/>
</dbReference>
<comment type="similarity">
    <text evidence="5">Belongs to the integrin alpha chain family.</text>
</comment>
<dbReference type="InterPro" id="IPR013519">
    <property type="entry name" value="Int_alpha_beta-p"/>
</dbReference>
<sequence>MHSRSGDHDNGVVYVFWNEGELNFQLQGKLAGSAEVAGRFGTSLGRIGDINMDGYNDIAVGAPYEGNGAVYIFLGSKDGLQSKPSQKLTPPPNELLSPQPMFGFSLSRGADIDANGYKDLAIGSPHDERFTFIGHIRWYG</sequence>
<dbReference type="InterPro" id="IPR000413">
    <property type="entry name" value="Integrin_alpha"/>
</dbReference>
<name>A0A182SD99_9DIPT</name>
<dbReference type="InterPro" id="IPR013517">
    <property type="entry name" value="FG-GAP"/>
</dbReference>
<evidence type="ECO:0000313" key="7">
    <source>
        <dbReference type="Proteomes" id="UP000075901"/>
    </source>
</evidence>
<dbReference type="SMART" id="SM00191">
    <property type="entry name" value="Int_alpha"/>
    <property type="match status" value="2"/>
</dbReference>
<dbReference type="GO" id="GO:0033627">
    <property type="term" value="P:cell adhesion mediated by integrin"/>
    <property type="evidence" value="ECO:0007669"/>
    <property type="project" value="TreeGrafter"/>
</dbReference>
<evidence type="ECO:0000313" key="6">
    <source>
        <dbReference type="EnsemblMetazoa" id="AMAM004468-PA"/>
    </source>
</evidence>
<keyword evidence="3" id="KW-0325">Glycoprotein</keyword>
<reference evidence="7" key="1">
    <citation type="submission" date="2013-09" db="EMBL/GenBank/DDBJ databases">
        <title>The Genome Sequence of Anopheles maculatus species B.</title>
        <authorList>
            <consortium name="The Broad Institute Genomics Platform"/>
            <person name="Neafsey D.E."/>
            <person name="Besansky N."/>
            <person name="Howell P."/>
            <person name="Walton C."/>
            <person name="Young S.K."/>
            <person name="Zeng Q."/>
            <person name="Gargeya S."/>
            <person name="Fitzgerald M."/>
            <person name="Haas B."/>
            <person name="Abouelleil A."/>
            <person name="Allen A.W."/>
            <person name="Alvarado L."/>
            <person name="Arachchi H.M."/>
            <person name="Berlin A.M."/>
            <person name="Chapman S.B."/>
            <person name="Gainer-Dewar J."/>
            <person name="Goldberg J."/>
            <person name="Griggs A."/>
            <person name="Gujja S."/>
            <person name="Hansen M."/>
            <person name="Howarth C."/>
            <person name="Imamovic A."/>
            <person name="Ireland A."/>
            <person name="Larimer J."/>
            <person name="McCowan C."/>
            <person name="Murphy C."/>
            <person name="Pearson M."/>
            <person name="Poon T.W."/>
            <person name="Priest M."/>
            <person name="Roberts A."/>
            <person name="Saif S."/>
            <person name="Shea T."/>
            <person name="Sisk P."/>
            <person name="Sykes S."/>
            <person name="Wortman J."/>
            <person name="Nusbaum C."/>
            <person name="Birren B."/>
        </authorList>
    </citation>
    <scope>NUCLEOTIDE SEQUENCE [LARGE SCALE GENOMIC DNA]</scope>
    <source>
        <strain evidence="7">maculatus3</strain>
    </source>
</reference>
<dbReference type="AlphaFoldDB" id="A0A182SD99"/>
<dbReference type="GO" id="GO:0007160">
    <property type="term" value="P:cell-matrix adhesion"/>
    <property type="evidence" value="ECO:0007669"/>
    <property type="project" value="TreeGrafter"/>
</dbReference>
<dbReference type="PRINTS" id="PR01185">
    <property type="entry name" value="INTEGRINA"/>
</dbReference>
<dbReference type="GO" id="GO:0008305">
    <property type="term" value="C:integrin complex"/>
    <property type="evidence" value="ECO:0007669"/>
    <property type="project" value="InterPro"/>
</dbReference>
<dbReference type="VEuPathDB" id="VectorBase:AMAM004468"/>
<evidence type="ECO:0000256" key="2">
    <source>
        <dbReference type="ARBA" id="ARBA00022737"/>
    </source>
</evidence>
<dbReference type="Pfam" id="PF01839">
    <property type="entry name" value="FG-GAP"/>
    <property type="match status" value="1"/>
</dbReference>
<evidence type="ECO:0000256" key="5">
    <source>
        <dbReference type="RuleBase" id="RU003762"/>
    </source>
</evidence>
<accession>A0A182SD99</accession>
<dbReference type="GO" id="GO:0005178">
    <property type="term" value="F:integrin binding"/>
    <property type="evidence" value="ECO:0007669"/>
    <property type="project" value="TreeGrafter"/>
</dbReference>
<dbReference type="InterPro" id="IPR028994">
    <property type="entry name" value="Integrin_alpha_N"/>
</dbReference>
<dbReference type="GO" id="GO:0098609">
    <property type="term" value="P:cell-cell adhesion"/>
    <property type="evidence" value="ECO:0007669"/>
    <property type="project" value="TreeGrafter"/>
</dbReference>
<evidence type="ECO:0000256" key="1">
    <source>
        <dbReference type="ARBA" id="ARBA00022729"/>
    </source>
</evidence>
<keyword evidence="5" id="KW-0675">Receptor</keyword>
<keyword evidence="7" id="KW-1185">Reference proteome</keyword>
<reference evidence="6" key="2">
    <citation type="submission" date="2020-05" db="UniProtKB">
        <authorList>
            <consortium name="EnsemblMetazoa"/>
        </authorList>
    </citation>
    <scope>IDENTIFICATION</scope>
    <source>
        <strain evidence="6">maculatus3</strain>
    </source>
</reference>
<keyword evidence="5" id="KW-0401">Integrin</keyword>
<dbReference type="EnsemblMetazoa" id="AMAM004468-RA">
    <property type="protein sequence ID" value="AMAM004468-PA"/>
    <property type="gene ID" value="AMAM004468"/>
</dbReference>
<dbReference type="Proteomes" id="UP000075901">
    <property type="component" value="Unassembled WGS sequence"/>
</dbReference>
<protein>
    <recommendedName>
        <fullName evidence="8">Integrin alpha-2 domain-containing protein</fullName>
    </recommendedName>
</protein>
<dbReference type="GO" id="GO:0007229">
    <property type="term" value="P:integrin-mediated signaling pathway"/>
    <property type="evidence" value="ECO:0007669"/>
    <property type="project" value="UniProtKB-KW"/>
</dbReference>
<evidence type="ECO:0008006" key="8">
    <source>
        <dbReference type="Google" id="ProtNLM"/>
    </source>
</evidence>
<dbReference type="PROSITE" id="PS51470">
    <property type="entry name" value="FG_GAP"/>
    <property type="match status" value="1"/>
</dbReference>